<comment type="caution">
    <text evidence="1">The sequence shown here is derived from an EMBL/GenBank/DDBJ whole genome shotgun (WGS) entry which is preliminary data.</text>
</comment>
<dbReference type="EMBL" id="JPMI01000423">
    <property type="protein sequence ID" value="KFA86879.1"/>
    <property type="molecule type" value="Genomic_DNA"/>
</dbReference>
<sequence>MIATLEEALFAAPVDPLLLLSILRHGQEGQHIILTDPSFQRNGTGVVNQWLAARDPLVRDAAEEALDRSLNAYNSTTTLAQFRVADRKESHWAGTPPELTPEDAARVLALPLLLVLEDRQADKHFLRCVLPEPRRDELRTALERGWIRAEHGGGLGNMKKYVEGLRDEPSERMRVWVLFDSDARQPAQPSRDSQDLKTTCASAALPHHQLQRRSIENYLPPQALYRWAGQRRGVPGTRFLRMVQAFEALEPATERHLVDMKERFENDHIAELFREERFNIEQVWLRNDGQGPELDTIAQGIFERM</sequence>
<proteinExistence type="predicted"/>
<reference evidence="1 2" key="1">
    <citation type="submission" date="2014-07" db="EMBL/GenBank/DDBJ databases">
        <title>Draft Genome Sequence of Gephyronic Acid Producer, Cystobacter violaceus Strain Cb vi76.</title>
        <authorList>
            <person name="Stevens D.C."/>
            <person name="Young J."/>
            <person name="Carmichael R."/>
            <person name="Tan J."/>
            <person name="Taylor R.E."/>
        </authorList>
    </citation>
    <scope>NUCLEOTIDE SEQUENCE [LARGE SCALE GENOMIC DNA]</scope>
    <source>
        <strain evidence="1 2">Cb vi76</strain>
    </source>
</reference>
<protein>
    <submittedName>
        <fullName evidence="1">Uncharacterized protein</fullName>
    </submittedName>
</protein>
<dbReference type="Proteomes" id="UP000028547">
    <property type="component" value="Unassembled WGS sequence"/>
</dbReference>
<organism evidence="1 2">
    <name type="scientific">Archangium violaceum Cb vi76</name>
    <dbReference type="NCBI Taxonomy" id="1406225"/>
    <lineage>
        <taxon>Bacteria</taxon>
        <taxon>Pseudomonadati</taxon>
        <taxon>Myxococcota</taxon>
        <taxon>Myxococcia</taxon>
        <taxon>Myxococcales</taxon>
        <taxon>Cystobacterineae</taxon>
        <taxon>Archangiaceae</taxon>
        <taxon>Archangium</taxon>
    </lineage>
</organism>
<dbReference type="AlphaFoldDB" id="A0A084SEJ4"/>
<evidence type="ECO:0000313" key="2">
    <source>
        <dbReference type="Proteomes" id="UP000028547"/>
    </source>
</evidence>
<dbReference type="RefSeq" id="WP_043414362.1">
    <property type="nucleotide sequence ID" value="NZ_JPMI01000423.1"/>
</dbReference>
<name>A0A084SEJ4_9BACT</name>
<gene>
    <name evidence="1" type="ORF">Q664_51810</name>
</gene>
<evidence type="ECO:0000313" key="1">
    <source>
        <dbReference type="EMBL" id="KFA86879.1"/>
    </source>
</evidence>
<accession>A0A084SEJ4</accession>